<keyword evidence="6" id="KW-0808">Transferase</keyword>
<evidence type="ECO:0000256" key="11">
    <source>
        <dbReference type="ARBA" id="ARBA00022989"/>
    </source>
</evidence>
<evidence type="ECO:0000313" key="16">
    <source>
        <dbReference type="EMBL" id="SFM63991.1"/>
    </source>
</evidence>
<evidence type="ECO:0000256" key="14">
    <source>
        <dbReference type="SAM" id="Phobius"/>
    </source>
</evidence>
<dbReference type="Pfam" id="PF02743">
    <property type="entry name" value="dCache_1"/>
    <property type="match status" value="1"/>
</dbReference>
<keyword evidence="17" id="KW-1185">Reference proteome</keyword>
<feature type="domain" description="Histidine kinase" evidence="15">
    <location>
        <begin position="345"/>
        <end position="568"/>
    </location>
</feature>
<keyword evidence="5" id="KW-0597">Phosphoprotein</keyword>
<dbReference type="InterPro" id="IPR033479">
    <property type="entry name" value="dCache_1"/>
</dbReference>
<evidence type="ECO:0000256" key="13">
    <source>
        <dbReference type="ARBA" id="ARBA00023136"/>
    </source>
</evidence>
<dbReference type="PRINTS" id="PR00344">
    <property type="entry name" value="BCTRLSENSOR"/>
</dbReference>
<keyword evidence="7 14" id="KW-0812">Transmembrane</keyword>
<dbReference type="SMART" id="SM00388">
    <property type="entry name" value="HisKA"/>
    <property type="match status" value="1"/>
</dbReference>
<dbReference type="SUPFAM" id="SSF47384">
    <property type="entry name" value="Homodimeric domain of signal transducing histidine kinase"/>
    <property type="match status" value="1"/>
</dbReference>
<evidence type="ECO:0000256" key="2">
    <source>
        <dbReference type="ARBA" id="ARBA00004651"/>
    </source>
</evidence>
<dbReference type="PANTHER" id="PTHR43065">
    <property type="entry name" value="SENSOR HISTIDINE KINASE"/>
    <property type="match status" value="1"/>
</dbReference>
<evidence type="ECO:0000256" key="3">
    <source>
        <dbReference type="ARBA" id="ARBA00012438"/>
    </source>
</evidence>
<dbReference type="EC" id="2.7.13.3" evidence="3"/>
<keyword evidence="12" id="KW-0902">Two-component regulatory system</keyword>
<evidence type="ECO:0000256" key="10">
    <source>
        <dbReference type="ARBA" id="ARBA00022840"/>
    </source>
</evidence>
<evidence type="ECO:0000256" key="6">
    <source>
        <dbReference type="ARBA" id="ARBA00022679"/>
    </source>
</evidence>
<organism evidence="16 17">
    <name type="scientific">Thermodesulforhabdus norvegica</name>
    <dbReference type="NCBI Taxonomy" id="39841"/>
    <lineage>
        <taxon>Bacteria</taxon>
        <taxon>Pseudomonadati</taxon>
        <taxon>Thermodesulfobacteriota</taxon>
        <taxon>Syntrophobacteria</taxon>
        <taxon>Syntrophobacterales</taxon>
        <taxon>Thermodesulforhabdaceae</taxon>
        <taxon>Thermodesulforhabdus</taxon>
    </lineage>
</organism>
<keyword evidence="13 14" id="KW-0472">Membrane</keyword>
<keyword evidence="4" id="KW-1003">Cell membrane</keyword>
<evidence type="ECO:0000256" key="5">
    <source>
        <dbReference type="ARBA" id="ARBA00022553"/>
    </source>
</evidence>
<dbReference type="GO" id="GO:0005524">
    <property type="term" value="F:ATP binding"/>
    <property type="evidence" value="ECO:0007669"/>
    <property type="project" value="UniProtKB-KW"/>
</dbReference>
<dbReference type="Gene3D" id="3.30.565.10">
    <property type="entry name" value="Histidine kinase-like ATPase, C-terminal domain"/>
    <property type="match status" value="1"/>
</dbReference>
<dbReference type="SMART" id="SM00387">
    <property type="entry name" value="HATPase_c"/>
    <property type="match status" value="1"/>
</dbReference>
<evidence type="ECO:0000256" key="9">
    <source>
        <dbReference type="ARBA" id="ARBA00022777"/>
    </source>
</evidence>
<dbReference type="STRING" id="39841.SAMN05660836_00971"/>
<dbReference type="GO" id="GO:0005886">
    <property type="term" value="C:plasma membrane"/>
    <property type="evidence" value="ECO:0007669"/>
    <property type="project" value="UniProtKB-SubCell"/>
</dbReference>
<dbReference type="EMBL" id="FOUU01000002">
    <property type="protein sequence ID" value="SFM63991.1"/>
    <property type="molecule type" value="Genomic_DNA"/>
</dbReference>
<sequence>MGRNEELYYRSLRRTIALTIVAVSLIPLFLMAAVAGYRFHTSYKHRVIGHIQEIVEKHARQIDQFLREKLAEIQTLATLMPLEKLTDSAGLAEILNNLQRNFGGVYVDLGCVDSTGYQIAYAGPFHLVRANYADARWFKEASKQPYFISDVFLGLRGLPHFIVAVQVAYGDSFLILRATIDFLGFTRLVESVRVGETGRAFIVNRLGEYQTAVSFQPLMEPWKILETLFGEDVAGSSGLNRVRTDAVAPYREINGTLYVAKPLKNGNWFMIYEQDSRDAFSELYAARRFSIALVALSIVTVVLVAWALSYRVAERIEQADREKEILSEQVIQTGKLASLGELAAGVAHEINNPVAIMVEEAGWIEDLLPEIEAVAKSAGREDLVAEIANTVRQIKTQGARCKDITQKLLSFARGSDARVQEVNVNDVVEDVVGVVSQKARYDRVNLKVECADAIKPVLASPSELQQVLLNLINNALDAMDTRGGELTLRTSQENGWVVITVADTGPGIPESILPRIFDPFFTTKPVGKGTGLGLSICYGIVKRLGGEITVDSVVGQGTTFGVYLPVIREEEESRGGRSE</sequence>
<evidence type="ECO:0000256" key="7">
    <source>
        <dbReference type="ARBA" id="ARBA00022692"/>
    </source>
</evidence>
<protein>
    <recommendedName>
        <fullName evidence="3">histidine kinase</fullName>
        <ecNumber evidence="3">2.7.13.3</ecNumber>
    </recommendedName>
</protein>
<evidence type="ECO:0000313" key="17">
    <source>
        <dbReference type="Proteomes" id="UP000199611"/>
    </source>
</evidence>
<dbReference type="InterPro" id="IPR036097">
    <property type="entry name" value="HisK_dim/P_sf"/>
</dbReference>
<keyword evidence="9 16" id="KW-0418">Kinase</keyword>
<dbReference type="SUPFAM" id="SSF55874">
    <property type="entry name" value="ATPase domain of HSP90 chaperone/DNA topoisomerase II/histidine kinase"/>
    <property type="match status" value="1"/>
</dbReference>
<dbReference type="InterPro" id="IPR004358">
    <property type="entry name" value="Sig_transdc_His_kin-like_C"/>
</dbReference>
<reference evidence="17" key="1">
    <citation type="submission" date="2016-10" db="EMBL/GenBank/DDBJ databases">
        <authorList>
            <person name="Varghese N."/>
            <person name="Submissions S."/>
        </authorList>
    </citation>
    <scope>NUCLEOTIDE SEQUENCE [LARGE SCALE GENOMIC DNA]</scope>
    <source>
        <strain evidence="17">DSM 9990</strain>
    </source>
</reference>
<keyword evidence="10" id="KW-0067">ATP-binding</keyword>
<comment type="catalytic activity">
    <reaction evidence="1">
        <text>ATP + protein L-histidine = ADP + protein N-phospho-L-histidine.</text>
        <dbReference type="EC" id="2.7.13.3"/>
    </reaction>
</comment>
<dbReference type="Gene3D" id="3.30.450.20">
    <property type="entry name" value="PAS domain"/>
    <property type="match status" value="1"/>
</dbReference>
<dbReference type="InterPro" id="IPR036890">
    <property type="entry name" value="HATPase_C_sf"/>
</dbReference>
<evidence type="ECO:0000256" key="4">
    <source>
        <dbReference type="ARBA" id="ARBA00022475"/>
    </source>
</evidence>
<dbReference type="OrthoDB" id="9777714at2"/>
<dbReference type="AlphaFoldDB" id="A0A1I4SI14"/>
<accession>A0A1I4SI14</accession>
<dbReference type="Proteomes" id="UP000199611">
    <property type="component" value="Unassembled WGS sequence"/>
</dbReference>
<dbReference type="RefSeq" id="WP_093393899.1">
    <property type="nucleotide sequence ID" value="NZ_FOUU01000002.1"/>
</dbReference>
<comment type="subcellular location">
    <subcellularLocation>
        <location evidence="2">Cell membrane</location>
        <topology evidence="2">Multi-pass membrane protein</topology>
    </subcellularLocation>
</comment>
<gene>
    <name evidence="16" type="ORF">SAMN05660836_00971</name>
</gene>
<keyword evidence="11 14" id="KW-1133">Transmembrane helix</keyword>
<dbReference type="Pfam" id="PF02518">
    <property type="entry name" value="HATPase_c"/>
    <property type="match status" value="1"/>
</dbReference>
<dbReference type="InterPro" id="IPR003594">
    <property type="entry name" value="HATPase_dom"/>
</dbReference>
<dbReference type="InterPro" id="IPR003661">
    <property type="entry name" value="HisK_dim/P_dom"/>
</dbReference>
<feature type="transmembrane region" description="Helical" evidence="14">
    <location>
        <begin position="16"/>
        <end position="37"/>
    </location>
</feature>
<evidence type="ECO:0000256" key="1">
    <source>
        <dbReference type="ARBA" id="ARBA00000085"/>
    </source>
</evidence>
<dbReference type="InterPro" id="IPR005467">
    <property type="entry name" value="His_kinase_dom"/>
</dbReference>
<dbReference type="PANTHER" id="PTHR43065:SF46">
    <property type="entry name" value="C4-DICARBOXYLATE TRANSPORT SENSOR PROTEIN DCTB"/>
    <property type="match status" value="1"/>
</dbReference>
<dbReference type="PROSITE" id="PS50109">
    <property type="entry name" value="HIS_KIN"/>
    <property type="match status" value="1"/>
</dbReference>
<dbReference type="GO" id="GO:0000155">
    <property type="term" value="F:phosphorelay sensor kinase activity"/>
    <property type="evidence" value="ECO:0007669"/>
    <property type="project" value="InterPro"/>
</dbReference>
<name>A0A1I4SI14_9BACT</name>
<feature type="transmembrane region" description="Helical" evidence="14">
    <location>
        <begin position="289"/>
        <end position="308"/>
    </location>
</feature>
<proteinExistence type="predicted"/>
<evidence type="ECO:0000256" key="8">
    <source>
        <dbReference type="ARBA" id="ARBA00022741"/>
    </source>
</evidence>
<keyword evidence="8" id="KW-0547">Nucleotide-binding</keyword>
<evidence type="ECO:0000256" key="12">
    <source>
        <dbReference type="ARBA" id="ARBA00023012"/>
    </source>
</evidence>
<dbReference type="Gene3D" id="1.10.287.130">
    <property type="match status" value="1"/>
</dbReference>
<evidence type="ECO:0000259" key="15">
    <source>
        <dbReference type="PROSITE" id="PS50109"/>
    </source>
</evidence>
<dbReference type="CDD" id="cd00082">
    <property type="entry name" value="HisKA"/>
    <property type="match status" value="1"/>
</dbReference>